<keyword evidence="3" id="KW-1185">Reference proteome</keyword>
<feature type="signal peptide" evidence="1">
    <location>
        <begin position="1"/>
        <end position="36"/>
    </location>
</feature>
<evidence type="ECO:0000256" key="1">
    <source>
        <dbReference type="SAM" id="SignalP"/>
    </source>
</evidence>
<dbReference type="Proteomes" id="UP000321805">
    <property type="component" value="Chromosome"/>
</dbReference>
<keyword evidence="1" id="KW-0732">Signal</keyword>
<dbReference type="EMBL" id="CP042430">
    <property type="protein sequence ID" value="QEC48335.1"/>
    <property type="molecule type" value="Genomic_DNA"/>
</dbReference>
<accession>A0A5B8U616</accession>
<protein>
    <recommendedName>
        <fullName evidence="4">Fibronectin type-III domain-containing protein</fullName>
    </recommendedName>
</protein>
<evidence type="ECO:0000313" key="2">
    <source>
        <dbReference type="EMBL" id="QEC48335.1"/>
    </source>
</evidence>
<evidence type="ECO:0000313" key="3">
    <source>
        <dbReference type="Proteomes" id="UP000321805"/>
    </source>
</evidence>
<feature type="chain" id="PRO_5022662979" description="Fibronectin type-III domain-containing protein" evidence="1">
    <location>
        <begin position="37"/>
        <end position="732"/>
    </location>
</feature>
<reference evidence="2 3" key="1">
    <citation type="journal article" date="2018" name="J. Microbiol.">
        <title>Baekduia soli gen. nov., sp. nov., a novel bacterium isolated from the soil of Baekdu Mountain and proposal of a novel family name, Baekduiaceae fam. nov.</title>
        <authorList>
            <person name="An D.S."/>
            <person name="Siddiqi M.Z."/>
            <person name="Kim K.H."/>
            <person name="Yu H.S."/>
            <person name="Im W.T."/>
        </authorList>
    </citation>
    <scope>NUCLEOTIDE SEQUENCE [LARGE SCALE GENOMIC DNA]</scope>
    <source>
        <strain evidence="2 3">BR7-21</strain>
    </source>
</reference>
<dbReference type="OrthoDB" id="3334451at2"/>
<proteinExistence type="predicted"/>
<evidence type="ECO:0008006" key="4">
    <source>
        <dbReference type="Google" id="ProtNLM"/>
    </source>
</evidence>
<organism evidence="2 3">
    <name type="scientific">Baekduia soli</name>
    <dbReference type="NCBI Taxonomy" id="496014"/>
    <lineage>
        <taxon>Bacteria</taxon>
        <taxon>Bacillati</taxon>
        <taxon>Actinomycetota</taxon>
        <taxon>Thermoleophilia</taxon>
        <taxon>Solirubrobacterales</taxon>
        <taxon>Baekduiaceae</taxon>
        <taxon>Baekduia</taxon>
    </lineage>
</organism>
<name>A0A5B8U616_9ACTN</name>
<dbReference type="KEGG" id="bsol:FSW04_12665"/>
<sequence>MNPRRPGTPRTLRALVARVVVPAVLLACVLGTSAQAAVPGVDVIAQRGFGNVHNSYAWGMAWFKGALYVGTGRYVACMEAATTDFYFPVAKTYRPYKMPSIHCPRNRWNMDLRAEIWRYTPWNKTWVRVYRSPAVNNPRSPGKLIARDIAYRGMSVRKGPDGREALFVSGVSPDEIVPELRHKASPRLLRTYDGLTYTNLAHSFVVDKTGSLRDQRVMGFRGITWWRGRMYALASTAYAGDGALFEVLDPWRTDHKPSRFRQVSAPWMHVFEIEVYRGGLYIGSGSAKKGYSVWKTTRTSKPFHFKPIVTDGAGRGPKMTGVIAMHVFKDHLYVSAVSWYATDDIPTTEMIRIDHRDDWQVVVGRPRVAADGIYRYPISGLMDGFENVFMPHIWRISDQNGALYAGTLDWSYLLQDSKNWPPDDKPNNDQFSGLLSQVLAGELGFDVWTTCDGIDWFPATRTSFSGDEYDFGVRTMQPAPNGKMYIGTADHAHGTRIFSSDANDCQAFPGTNGTPVRSSPTPTVSATTAAMRPQHLLTDVQRDGTVLSWERGARAARYDVVRTTPTDIVLNFMAPLTDPDGFTYDGQLPQIVPYGTPNATPIDVPLPGKSEVIGTTTGSFFVDRTAVPGARYTYSVVAQGPAGQRPASNFQAVPDPRPAATFAQLQKVLPTARAASLQDDRALWDGADRAQALAGVRQLARTADSDTARDIARRLARRLQYADVAGRPVGGR</sequence>
<gene>
    <name evidence="2" type="ORF">FSW04_12665</name>
</gene>
<dbReference type="AlphaFoldDB" id="A0A5B8U616"/>
<dbReference type="RefSeq" id="WP_146919756.1">
    <property type="nucleotide sequence ID" value="NZ_CP042430.1"/>
</dbReference>